<dbReference type="Gene3D" id="3.90.350.10">
    <property type="entry name" value="Transposase Inhibitor Protein From Tn5, Chain A, domain 1"/>
    <property type="match status" value="1"/>
</dbReference>
<dbReference type="PANTHER" id="PTHR33258:SF1">
    <property type="entry name" value="TRANSPOSASE INSL FOR INSERTION SEQUENCE ELEMENT IS186A-RELATED"/>
    <property type="match status" value="1"/>
</dbReference>
<keyword evidence="4" id="KW-0233">DNA recombination</keyword>
<dbReference type="GO" id="GO:0006313">
    <property type="term" value="P:DNA transposition"/>
    <property type="evidence" value="ECO:0007669"/>
    <property type="project" value="InterPro"/>
</dbReference>
<keyword evidence="2" id="KW-0815">Transposition</keyword>
<dbReference type="SUPFAM" id="SSF53098">
    <property type="entry name" value="Ribonuclease H-like"/>
    <property type="match status" value="1"/>
</dbReference>
<dbReference type="Pfam" id="PF01609">
    <property type="entry name" value="DDE_Tnp_1"/>
    <property type="match status" value="1"/>
</dbReference>
<evidence type="ECO:0000259" key="5">
    <source>
        <dbReference type="Pfam" id="PF01609"/>
    </source>
</evidence>
<comment type="similarity">
    <text evidence="1">Belongs to the transposase 11 family.</text>
</comment>
<dbReference type="PANTHER" id="PTHR33258">
    <property type="entry name" value="TRANSPOSASE INSL FOR INSERTION SEQUENCE ELEMENT IS186A-RELATED"/>
    <property type="match status" value="1"/>
</dbReference>
<evidence type="ECO:0000256" key="3">
    <source>
        <dbReference type="ARBA" id="ARBA00023125"/>
    </source>
</evidence>
<protein>
    <recommendedName>
        <fullName evidence="5">Transposase IS4-like domain-containing protein</fullName>
    </recommendedName>
</protein>
<dbReference type="InterPro" id="IPR047952">
    <property type="entry name" value="Transpos_IS4"/>
</dbReference>
<dbReference type="InterPro" id="IPR012337">
    <property type="entry name" value="RNaseH-like_sf"/>
</dbReference>
<dbReference type="EMBL" id="LAZR01028016">
    <property type="protein sequence ID" value="KKL63885.1"/>
    <property type="molecule type" value="Genomic_DNA"/>
</dbReference>
<dbReference type="NCBIfam" id="NF033592">
    <property type="entry name" value="transpos_IS4_1"/>
    <property type="match status" value="1"/>
</dbReference>
<dbReference type="AlphaFoldDB" id="A0A0F9G2W1"/>
<name>A0A0F9G2W1_9ZZZZ</name>
<evidence type="ECO:0000256" key="2">
    <source>
        <dbReference type="ARBA" id="ARBA00022578"/>
    </source>
</evidence>
<reference evidence="6" key="1">
    <citation type="journal article" date="2015" name="Nature">
        <title>Complex archaea that bridge the gap between prokaryotes and eukaryotes.</title>
        <authorList>
            <person name="Spang A."/>
            <person name="Saw J.H."/>
            <person name="Jorgensen S.L."/>
            <person name="Zaremba-Niedzwiedzka K."/>
            <person name="Martijn J."/>
            <person name="Lind A.E."/>
            <person name="van Eijk R."/>
            <person name="Schleper C."/>
            <person name="Guy L."/>
            <person name="Ettema T.J."/>
        </authorList>
    </citation>
    <scope>NUCLEOTIDE SEQUENCE</scope>
</reference>
<organism evidence="6">
    <name type="scientific">marine sediment metagenome</name>
    <dbReference type="NCBI Taxonomy" id="412755"/>
    <lineage>
        <taxon>unclassified sequences</taxon>
        <taxon>metagenomes</taxon>
        <taxon>ecological metagenomes</taxon>
    </lineage>
</organism>
<evidence type="ECO:0000256" key="4">
    <source>
        <dbReference type="ARBA" id="ARBA00023172"/>
    </source>
</evidence>
<dbReference type="InterPro" id="IPR002559">
    <property type="entry name" value="Transposase_11"/>
</dbReference>
<evidence type="ECO:0000256" key="1">
    <source>
        <dbReference type="ARBA" id="ARBA00010075"/>
    </source>
</evidence>
<dbReference type="GO" id="GO:0004803">
    <property type="term" value="F:transposase activity"/>
    <property type="evidence" value="ECO:0007669"/>
    <property type="project" value="InterPro"/>
</dbReference>
<accession>A0A0F9G2W1</accession>
<gene>
    <name evidence="6" type="ORF">LCGC14_2170630</name>
</gene>
<proteinExistence type="inferred from homology"/>
<evidence type="ECO:0000313" key="6">
    <source>
        <dbReference type="EMBL" id="KKL63885.1"/>
    </source>
</evidence>
<dbReference type="GO" id="GO:0003677">
    <property type="term" value="F:DNA binding"/>
    <property type="evidence" value="ECO:0007669"/>
    <property type="project" value="UniProtKB-KW"/>
</dbReference>
<keyword evidence="3" id="KW-0238">DNA-binding</keyword>
<feature type="domain" description="Transposase IS4-like" evidence="5">
    <location>
        <begin position="166"/>
        <end position="344"/>
    </location>
</feature>
<sequence>MDATELEREWDLLAGLLPPGWREAAREQGALKRARNVKDPDVLLRLILLHAGAGLSLRQASARAEVTGLAIISDVALLKRMRSSEPWLRWMTRELFRRGRYRSEFVTSDVGHRLRIVDATTIQEPGATGTTWRVHYSLTLPTLVCDFFELTDPRAGESYKRLPIQSGDIVLGDRGYCHRDGVAYVKDCGGDVVVRLNSTSFPLLDSHSQPLQLLPVLRTLKGRQSKEWSVRFEASSGNYSARLCAVRKSSVAAERAKEAILREAKRKQKRPRPETLEAAEYIFVLTTLAKADFNTTMVLELYRARWQVELAFKRLKSLMQAGHVPKYDPASARAWIQAKLLTVLLIERLQEKACFFSPWGFQISVAQPLA</sequence>
<comment type="caution">
    <text evidence="6">The sequence shown here is derived from an EMBL/GenBank/DDBJ whole genome shotgun (WGS) entry which is preliminary data.</text>
</comment>